<sequence>MKCLISILFLFLFWGCVNVSQNDNSLKDFNAVKIETILKRPESIRALHVCENHIFYGASGGEFGYLNTADNSVAYIGQVEEAKDLEFRAISRTKEADYILSAGNPALLYKVNYFGKRKLSYKEEGEKVFYDAMAFYDDLNGIAMGDPTKDCISILITKDGGENWEKVPCEKLPSIIEGEAAFAASNTNISIIEDKVWIATGGKTSRIYFSENMGESWEVYETPIISGKSTTGIYSIDFYNESTGIVIGGDYTNPDGKQQNKAITKDGGKTWKIIAEGEEPSYKSCIKFVPNSNAREIVAVGFTGISYSSDYGRSWKQLSDEPFYTISFLNDYTAYAAGKGRIVKLVFIENGPKQEVLSH</sequence>
<evidence type="ECO:0008006" key="4">
    <source>
        <dbReference type="Google" id="ProtNLM"/>
    </source>
</evidence>
<dbReference type="InterPro" id="IPR015943">
    <property type="entry name" value="WD40/YVTN_repeat-like_dom_sf"/>
</dbReference>
<gene>
    <name evidence="2" type="ORF">LX95_01881</name>
</gene>
<reference evidence="2 3" key="1">
    <citation type="submission" date="2018-06" db="EMBL/GenBank/DDBJ databases">
        <title>Genomic Encyclopedia of Archaeal and Bacterial Type Strains, Phase II (KMG-II): from individual species to whole genera.</title>
        <authorList>
            <person name="Goeker M."/>
        </authorList>
    </citation>
    <scope>NUCLEOTIDE SEQUENCE [LARGE SCALE GENOMIC DNA]</scope>
    <source>
        <strain evidence="2 3">DSM 15361</strain>
    </source>
</reference>
<evidence type="ECO:0000313" key="3">
    <source>
        <dbReference type="Proteomes" id="UP000249542"/>
    </source>
</evidence>
<protein>
    <recommendedName>
        <fullName evidence="4">Oxidoreductase</fullName>
    </recommendedName>
</protein>
<evidence type="ECO:0000313" key="2">
    <source>
        <dbReference type="EMBL" id="PZW39525.1"/>
    </source>
</evidence>
<name>A0A2W7I2N2_9FLAO</name>
<dbReference type="Proteomes" id="UP000249542">
    <property type="component" value="Unassembled WGS sequence"/>
</dbReference>
<dbReference type="CDD" id="cd15482">
    <property type="entry name" value="Sialidase_non-viral"/>
    <property type="match status" value="1"/>
</dbReference>
<dbReference type="RefSeq" id="WP_111541186.1">
    <property type="nucleotide sequence ID" value="NZ_QKYV01000005.1"/>
</dbReference>
<dbReference type="AlphaFoldDB" id="A0A2W7I2N2"/>
<dbReference type="PANTHER" id="PTHR47199:SF2">
    <property type="entry name" value="PHOTOSYSTEM II STABILITY_ASSEMBLY FACTOR HCF136, CHLOROPLASTIC"/>
    <property type="match status" value="1"/>
</dbReference>
<organism evidence="2 3">
    <name type="scientific">Mesonia algae</name>
    <dbReference type="NCBI Taxonomy" id="213248"/>
    <lineage>
        <taxon>Bacteria</taxon>
        <taxon>Pseudomonadati</taxon>
        <taxon>Bacteroidota</taxon>
        <taxon>Flavobacteriia</taxon>
        <taxon>Flavobacteriales</taxon>
        <taxon>Flavobacteriaceae</taxon>
        <taxon>Mesonia</taxon>
    </lineage>
</organism>
<feature type="signal peptide" evidence="1">
    <location>
        <begin position="1"/>
        <end position="19"/>
    </location>
</feature>
<feature type="chain" id="PRO_5015952057" description="Oxidoreductase" evidence="1">
    <location>
        <begin position="20"/>
        <end position="359"/>
    </location>
</feature>
<comment type="caution">
    <text evidence="2">The sequence shown here is derived from an EMBL/GenBank/DDBJ whole genome shotgun (WGS) entry which is preliminary data.</text>
</comment>
<keyword evidence="3" id="KW-1185">Reference proteome</keyword>
<keyword evidence="1" id="KW-0732">Signal</keyword>
<dbReference type="EMBL" id="QKYV01000005">
    <property type="protein sequence ID" value="PZW39525.1"/>
    <property type="molecule type" value="Genomic_DNA"/>
</dbReference>
<dbReference type="Gene3D" id="2.130.10.10">
    <property type="entry name" value="YVTN repeat-like/Quinoprotein amine dehydrogenase"/>
    <property type="match status" value="1"/>
</dbReference>
<evidence type="ECO:0000256" key="1">
    <source>
        <dbReference type="SAM" id="SignalP"/>
    </source>
</evidence>
<proteinExistence type="predicted"/>
<dbReference type="SUPFAM" id="SSF110296">
    <property type="entry name" value="Oligoxyloglucan reducing end-specific cellobiohydrolase"/>
    <property type="match status" value="1"/>
</dbReference>
<accession>A0A2W7I2N2</accession>
<dbReference type="PANTHER" id="PTHR47199">
    <property type="entry name" value="PHOTOSYSTEM II STABILITY/ASSEMBLY FACTOR HCF136, CHLOROPLASTIC"/>
    <property type="match status" value="1"/>
</dbReference>